<dbReference type="OrthoDB" id="70770at2759"/>
<dbReference type="EMBL" id="JAKUCV010001973">
    <property type="protein sequence ID" value="KAJ4844346.1"/>
    <property type="molecule type" value="Genomic_DNA"/>
</dbReference>
<dbReference type="PROSITE" id="PS51455">
    <property type="entry name" value="PIPK"/>
    <property type="match status" value="1"/>
</dbReference>
<evidence type="ECO:0000256" key="1">
    <source>
        <dbReference type="ARBA" id="ARBA00022679"/>
    </source>
</evidence>
<feature type="region of interest" description="Disordered" evidence="7">
    <location>
        <begin position="47"/>
        <end position="72"/>
    </location>
</feature>
<dbReference type="PANTHER" id="PTHR23086">
    <property type="entry name" value="PHOSPHATIDYLINOSITOL-4-PHOSPHATE 5-KINASE"/>
    <property type="match status" value="1"/>
</dbReference>
<keyword evidence="5 6" id="KW-0067">ATP-binding</keyword>
<name>A0A9Q0G737_9ROSI</name>
<reference evidence="9" key="2">
    <citation type="journal article" date="2023" name="Plants (Basel)">
        <title>Annotation of the Turnera subulata (Passifloraceae) Draft Genome Reveals the S-Locus Evolved after the Divergence of Turneroideae from Passifloroideae in a Stepwise Manner.</title>
        <authorList>
            <person name="Henning P.M."/>
            <person name="Roalson E.H."/>
            <person name="Mir W."/>
            <person name="McCubbin A.G."/>
            <person name="Shore J.S."/>
        </authorList>
    </citation>
    <scope>NUCLEOTIDE SEQUENCE</scope>
    <source>
        <strain evidence="9">F60SS</strain>
    </source>
</reference>
<evidence type="ECO:0000256" key="5">
    <source>
        <dbReference type="ARBA" id="ARBA00022840"/>
    </source>
</evidence>
<reference evidence="9" key="1">
    <citation type="submission" date="2022-02" db="EMBL/GenBank/DDBJ databases">
        <authorList>
            <person name="Henning P.M."/>
            <person name="McCubbin A.G."/>
            <person name="Shore J.S."/>
        </authorList>
    </citation>
    <scope>NUCLEOTIDE SEQUENCE</scope>
    <source>
        <strain evidence="9">F60SS</strain>
        <tissue evidence="9">Leaves</tissue>
    </source>
</reference>
<evidence type="ECO:0000256" key="7">
    <source>
        <dbReference type="SAM" id="MobiDB-lite"/>
    </source>
</evidence>
<dbReference type="SMART" id="SM00330">
    <property type="entry name" value="PIPKc"/>
    <property type="match status" value="1"/>
</dbReference>
<keyword evidence="10" id="KW-1185">Reference proteome</keyword>
<dbReference type="PIRSF" id="PIRSF037274">
    <property type="entry name" value="PIP5K_plant_prd"/>
    <property type="match status" value="1"/>
</dbReference>
<comment type="caution">
    <text evidence="9">The sequence shown here is derived from an EMBL/GenBank/DDBJ whole genome shotgun (WGS) entry which is preliminary data.</text>
</comment>
<evidence type="ECO:0000259" key="8">
    <source>
        <dbReference type="PROSITE" id="PS51455"/>
    </source>
</evidence>
<dbReference type="PANTHER" id="PTHR23086:SF114">
    <property type="entry name" value="PHOSPHATIDYLINOSITOL 4-PHOSPHATE 5-KINASE 3"/>
    <property type="match status" value="1"/>
</dbReference>
<dbReference type="FunFam" id="3.30.800.10:FF:000003">
    <property type="entry name" value="Phosphatidylinositol 4-phosphate 5-kinase"/>
    <property type="match status" value="1"/>
</dbReference>
<keyword evidence="3 6" id="KW-0547">Nucleotide-binding</keyword>
<dbReference type="InterPro" id="IPR002498">
    <property type="entry name" value="PInositol-4-P-4/5-kinase_core"/>
</dbReference>
<evidence type="ECO:0000256" key="6">
    <source>
        <dbReference type="PIRNR" id="PIRNR037274"/>
    </source>
</evidence>
<dbReference type="SUPFAM" id="SSF56104">
    <property type="entry name" value="SAICAR synthase-like"/>
    <property type="match status" value="1"/>
</dbReference>
<evidence type="ECO:0000313" key="9">
    <source>
        <dbReference type="EMBL" id="KAJ4844346.1"/>
    </source>
</evidence>
<evidence type="ECO:0000256" key="4">
    <source>
        <dbReference type="ARBA" id="ARBA00022777"/>
    </source>
</evidence>
<dbReference type="AlphaFoldDB" id="A0A9Q0G737"/>
<dbReference type="SMART" id="SM00698">
    <property type="entry name" value="MORN"/>
    <property type="match status" value="7"/>
</dbReference>
<protein>
    <recommendedName>
        <fullName evidence="6">Phosphatidylinositol 4-phosphate 5-kinase</fullName>
        <ecNumber evidence="6">2.7.1.68</ecNumber>
    </recommendedName>
</protein>
<dbReference type="GO" id="GO:0016308">
    <property type="term" value="F:1-phosphatidylinositol-4-phosphate 5-kinase activity"/>
    <property type="evidence" value="ECO:0007669"/>
    <property type="project" value="UniProtKB-UniRule"/>
</dbReference>
<dbReference type="Gene3D" id="2.20.110.10">
    <property type="entry name" value="Histone H3 K4-specific methyltransferase SET7/9 N-terminal domain"/>
    <property type="match status" value="4"/>
</dbReference>
<feature type="region of interest" description="Disordered" evidence="7">
    <location>
        <begin position="336"/>
        <end position="370"/>
    </location>
</feature>
<feature type="compositionally biased region" description="Polar residues" evidence="7">
    <location>
        <begin position="352"/>
        <end position="361"/>
    </location>
</feature>
<proteinExistence type="predicted"/>
<keyword evidence="4 6" id="KW-0418">Kinase</keyword>
<keyword evidence="1 6" id="KW-0808">Transferase</keyword>
<accession>A0A9Q0G737</accession>
<dbReference type="Pfam" id="PF02493">
    <property type="entry name" value="MORN"/>
    <property type="match status" value="7"/>
</dbReference>
<dbReference type="InterPro" id="IPR027483">
    <property type="entry name" value="PInositol-4-P-4/5-kinase_C_sf"/>
</dbReference>
<keyword evidence="2" id="KW-0677">Repeat</keyword>
<dbReference type="Proteomes" id="UP001141552">
    <property type="component" value="Unassembled WGS sequence"/>
</dbReference>
<comment type="catalytic activity">
    <reaction evidence="6">
        <text>a 1,2-diacyl-sn-glycero-3-phospho-(1D-myo-inositol 4-phosphate) + ATP = a 1,2-diacyl-sn-glycero-3-phospho-(1D-myo-inositol-4,5-bisphosphate) + ADP + H(+)</text>
        <dbReference type="Rhea" id="RHEA:14425"/>
        <dbReference type="ChEBI" id="CHEBI:15378"/>
        <dbReference type="ChEBI" id="CHEBI:30616"/>
        <dbReference type="ChEBI" id="CHEBI:58178"/>
        <dbReference type="ChEBI" id="CHEBI:58456"/>
        <dbReference type="ChEBI" id="CHEBI:456216"/>
        <dbReference type="EC" id="2.7.1.68"/>
    </reaction>
</comment>
<evidence type="ECO:0000256" key="2">
    <source>
        <dbReference type="ARBA" id="ARBA00022737"/>
    </source>
</evidence>
<dbReference type="InterPro" id="IPR003409">
    <property type="entry name" value="MORN"/>
</dbReference>
<gene>
    <name evidence="9" type="primary">PIP5K1</name>
    <name evidence="9" type="ORF">Tsubulata_025246</name>
</gene>
<dbReference type="SUPFAM" id="SSF82185">
    <property type="entry name" value="Histone H3 K4-specific methyltransferase SET7/9 N-terminal domain"/>
    <property type="match status" value="1"/>
</dbReference>
<feature type="domain" description="PIPK" evidence="8">
    <location>
        <begin position="375"/>
        <end position="773"/>
    </location>
</feature>
<dbReference type="InterPro" id="IPR017163">
    <property type="entry name" value="PIno-4-P-5_kinase_pln"/>
</dbReference>
<dbReference type="Gene3D" id="3.30.810.10">
    <property type="entry name" value="2-Layer Sandwich"/>
    <property type="match status" value="1"/>
</dbReference>
<sequence>MQETIIPPQSTPNSTHASTTTIIHKEGGVVVDLPLPPANCHHLVPAATRHRSHPSSRRVTPTREAPAPTRSTRGGVVVEKLLPNGDIYTGSLSGSVPHGQGKYLWADGCMYEGEWKKGKACGLGKFSWPSGATYEGEFRSGRMDGQGTFIGVDGESYSGQWSADRKHGFGEKRYANGDVYRGGWKCNVQDGEGMYVWRNGNEYVGQWKGGFIHGKGVLVWSNGNRYEGFWENGVPKGKGLFTFGPSTNAANPPITNCNYGNYFRNFNRDEPEVEEQQGAVGLLGNGAARKRSSVDASFPRICIWELDGEAGDITCDIVHNVEAASMFCKDTTATAATGGDEDWETAGGATQLHRSSPSSSADGEVKKQGQTISKGHKNYDLMLNLQLGIRYSVGKHASIMRELRQTDFDPKERYWTRFPPEGSKSTPPHQSVGFRWKDYCPMVFRHLRELFAIDPADYMLAICGSDALREFSSPGKSGSFFYLTQDDRFMIKTVKKSEVKVLIRMLPSYYQHVCQYKNSLVTKFFGVHCVKPVGGQKTRFIVMGNLFCSEYRIHKRFDLKGSSHGRTTDKPVGEIDETTTLKDLDLNFVFRLERSWYHELIRQICRDCEFLEAERIMDYSLLIGLHFRNDFVADEMKMSPNNINFEKRSLHPDDSSMRGYHLLPDMDWVMEGRGPFIRLGANMPARAERVSRIEWDPCTGGGSGSNNSTPSQGGGEIYDVVLYFGIIDILQDYDISKKLEHAYKSLQVDPTSISAVDPKLYSKRFRDFMHRIFVEDK</sequence>
<evidence type="ECO:0000256" key="3">
    <source>
        <dbReference type="ARBA" id="ARBA00022741"/>
    </source>
</evidence>
<organism evidence="9 10">
    <name type="scientific">Turnera subulata</name>
    <dbReference type="NCBI Taxonomy" id="218843"/>
    <lineage>
        <taxon>Eukaryota</taxon>
        <taxon>Viridiplantae</taxon>
        <taxon>Streptophyta</taxon>
        <taxon>Embryophyta</taxon>
        <taxon>Tracheophyta</taxon>
        <taxon>Spermatophyta</taxon>
        <taxon>Magnoliopsida</taxon>
        <taxon>eudicotyledons</taxon>
        <taxon>Gunneridae</taxon>
        <taxon>Pentapetalae</taxon>
        <taxon>rosids</taxon>
        <taxon>fabids</taxon>
        <taxon>Malpighiales</taxon>
        <taxon>Passifloraceae</taxon>
        <taxon>Turnera</taxon>
    </lineage>
</organism>
<dbReference type="InterPro" id="IPR023610">
    <property type="entry name" value="PInositol-4/5-P-5/4-kinase"/>
</dbReference>
<dbReference type="GO" id="GO:0046854">
    <property type="term" value="P:phosphatidylinositol phosphate biosynthetic process"/>
    <property type="evidence" value="ECO:0007669"/>
    <property type="project" value="TreeGrafter"/>
</dbReference>
<dbReference type="InterPro" id="IPR027484">
    <property type="entry name" value="PInositol-4-P-5-kinase_N"/>
</dbReference>
<dbReference type="EC" id="2.7.1.68" evidence="6"/>
<dbReference type="Pfam" id="PF01504">
    <property type="entry name" value="PIP5K"/>
    <property type="match status" value="1"/>
</dbReference>
<evidence type="ECO:0000313" key="10">
    <source>
        <dbReference type="Proteomes" id="UP001141552"/>
    </source>
</evidence>
<dbReference type="GO" id="GO:0005524">
    <property type="term" value="F:ATP binding"/>
    <property type="evidence" value="ECO:0007669"/>
    <property type="project" value="UniProtKB-UniRule"/>
</dbReference>
<dbReference type="GO" id="GO:0005886">
    <property type="term" value="C:plasma membrane"/>
    <property type="evidence" value="ECO:0007669"/>
    <property type="project" value="TreeGrafter"/>
</dbReference>
<dbReference type="Gene3D" id="3.30.800.10">
    <property type="entry name" value="Phosphatidylinositol Phosphate Kinase II Beta"/>
    <property type="match status" value="1"/>
</dbReference>
<dbReference type="CDD" id="cd17302">
    <property type="entry name" value="PIPKc_AtPIP5K_like"/>
    <property type="match status" value="1"/>
</dbReference>